<gene>
    <name evidence="2" type="ORF">POG00_01335</name>
</gene>
<dbReference type="Proteomes" id="UP001220658">
    <property type="component" value="Unassembled WGS sequence"/>
</dbReference>
<protein>
    <submittedName>
        <fullName evidence="2">Glycosyltransferase</fullName>
    </submittedName>
</protein>
<dbReference type="PANTHER" id="PTHR12526:SF638">
    <property type="entry name" value="SPORE COAT PROTEIN SA"/>
    <property type="match status" value="1"/>
</dbReference>
<accession>A0AAW6FQR4</accession>
<feature type="domain" description="Glycosyl transferase family 1" evidence="1">
    <location>
        <begin position="225"/>
        <end position="392"/>
    </location>
</feature>
<reference evidence="2" key="1">
    <citation type="submission" date="2023-01" db="EMBL/GenBank/DDBJ databases">
        <title>Human gut microbiome strain richness.</title>
        <authorList>
            <person name="Chen-Liaw A."/>
        </authorList>
    </citation>
    <scope>NUCLEOTIDE SEQUENCE</scope>
    <source>
        <strain evidence="2">D55st1_G4_D55t1_190419</strain>
    </source>
</reference>
<name>A0AAW6FQR4_9FIRM</name>
<dbReference type="RefSeq" id="WP_195190692.1">
    <property type="nucleotide sequence ID" value="NZ_JADMUL010000002.1"/>
</dbReference>
<dbReference type="EMBL" id="JAQNCK010000002">
    <property type="protein sequence ID" value="MDC0827348.1"/>
    <property type="molecule type" value="Genomic_DNA"/>
</dbReference>
<dbReference type="InterPro" id="IPR001296">
    <property type="entry name" value="Glyco_trans_1"/>
</dbReference>
<proteinExistence type="predicted"/>
<evidence type="ECO:0000313" key="3">
    <source>
        <dbReference type="Proteomes" id="UP001220658"/>
    </source>
</evidence>
<evidence type="ECO:0000313" key="2">
    <source>
        <dbReference type="EMBL" id="MDC0827348.1"/>
    </source>
</evidence>
<dbReference type="GO" id="GO:0016757">
    <property type="term" value="F:glycosyltransferase activity"/>
    <property type="evidence" value="ECO:0007669"/>
    <property type="project" value="InterPro"/>
</dbReference>
<organism evidence="2 3">
    <name type="scientific">Faecalitalea cylindroides</name>
    <dbReference type="NCBI Taxonomy" id="39483"/>
    <lineage>
        <taxon>Bacteria</taxon>
        <taxon>Bacillati</taxon>
        <taxon>Bacillota</taxon>
        <taxon>Erysipelotrichia</taxon>
        <taxon>Erysipelotrichales</taxon>
        <taxon>Erysipelotrichaceae</taxon>
        <taxon>Faecalitalea</taxon>
    </lineage>
</organism>
<dbReference type="PANTHER" id="PTHR12526">
    <property type="entry name" value="GLYCOSYLTRANSFERASE"/>
    <property type="match status" value="1"/>
</dbReference>
<dbReference type="CDD" id="cd03801">
    <property type="entry name" value="GT4_PimA-like"/>
    <property type="match status" value="1"/>
</dbReference>
<comment type="caution">
    <text evidence="2">The sequence shown here is derived from an EMBL/GenBank/DDBJ whole genome shotgun (WGS) entry which is preliminary data.</text>
</comment>
<dbReference type="AlphaFoldDB" id="A0AAW6FQR4"/>
<dbReference type="Gene3D" id="3.40.50.2000">
    <property type="entry name" value="Glycogen Phosphorylase B"/>
    <property type="match status" value="2"/>
</dbReference>
<sequence>MKILWLCNVPTEKISVYLGEKAQNFGGWLSGASEQLLKDPNIELGIVFPYREKKFYKGKVGQLSFYSFNKNQNNCIYDSNLENVFFEIIQEFKPDVLHIWGTEYPHSLAMAKTFDSDRTIVSIQGLCSVYANHYMACLPPNALRYITIRDIIRNDTLYKQQDKFRIRGNFEKETLKLVSNVIGRTNWDRICSKQINPKLNYYFCNETLREIFYKNQGQWNVKSCEKNSIFLSQGNYPIKGFHFVIEALRLLVQKYPDAKIFITGENLFNISSLRINGYQLYLKRKIEEYDIKDNIIFLGNLTAKEMCQAYLRSNVFVCPSSIENSSNSIGEAMLLGMPVICSYVGGSMDLIEHRKEGLLYPLDEPYILANYIEKVFENSERATVMGVNAYKRAKITHNKDRNCDRLKEIYIKVFNDKRGIQ</sequence>
<dbReference type="SUPFAM" id="SSF53756">
    <property type="entry name" value="UDP-Glycosyltransferase/glycogen phosphorylase"/>
    <property type="match status" value="1"/>
</dbReference>
<evidence type="ECO:0000259" key="1">
    <source>
        <dbReference type="Pfam" id="PF00534"/>
    </source>
</evidence>
<dbReference type="Pfam" id="PF00534">
    <property type="entry name" value="Glycos_transf_1"/>
    <property type="match status" value="1"/>
</dbReference>